<keyword evidence="5" id="KW-1185">Reference proteome</keyword>
<gene>
    <name evidence="4" type="ORF">GCM10009776_01900</name>
</gene>
<dbReference type="Gene3D" id="3.40.50.300">
    <property type="entry name" value="P-loop containing nucleotide triphosphate hydrolases"/>
    <property type="match status" value="1"/>
</dbReference>
<dbReference type="Pfam" id="PF25872">
    <property type="entry name" value="HTH_77"/>
    <property type="match status" value="1"/>
</dbReference>
<feature type="domain" description="Winged helix-turn-helix" evidence="3">
    <location>
        <begin position="444"/>
        <end position="514"/>
    </location>
</feature>
<dbReference type="RefSeq" id="WP_344090248.1">
    <property type="nucleotide sequence ID" value="NZ_BAAAOG010000001.1"/>
</dbReference>
<dbReference type="InterPro" id="IPR002182">
    <property type="entry name" value="NB-ARC"/>
</dbReference>
<reference evidence="4 5" key="1">
    <citation type="journal article" date="2019" name="Int. J. Syst. Evol. Microbiol.">
        <title>The Global Catalogue of Microorganisms (GCM) 10K type strain sequencing project: providing services to taxonomists for standard genome sequencing and annotation.</title>
        <authorList>
            <consortium name="The Broad Institute Genomics Platform"/>
            <consortium name="The Broad Institute Genome Sequencing Center for Infectious Disease"/>
            <person name="Wu L."/>
            <person name="Ma J."/>
        </authorList>
    </citation>
    <scope>NUCLEOTIDE SEQUENCE [LARGE SCALE GENOMIC DNA]</scope>
    <source>
        <strain evidence="4 5">JCM 14901</strain>
    </source>
</reference>
<name>A0ABN2Q6N9_9MICO</name>
<dbReference type="PRINTS" id="PR00364">
    <property type="entry name" value="DISEASERSIST"/>
</dbReference>
<dbReference type="InterPro" id="IPR027417">
    <property type="entry name" value="P-loop_NTPase"/>
</dbReference>
<protein>
    <recommendedName>
        <fullName evidence="6">DUF4062 domain-containing protein</fullName>
    </recommendedName>
</protein>
<dbReference type="Gene3D" id="1.25.40.10">
    <property type="entry name" value="Tetratricopeptide repeat domain"/>
    <property type="match status" value="1"/>
</dbReference>
<dbReference type="Proteomes" id="UP001499933">
    <property type="component" value="Unassembled WGS sequence"/>
</dbReference>
<dbReference type="InterPro" id="IPR011990">
    <property type="entry name" value="TPR-like_helical_dom_sf"/>
</dbReference>
<dbReference type="InterPro" id="IPR058852">
    <property type="entry name" value="HTH_77"/>
</dbReference>
<evidence type="ECO:0000313" key="5">
    <source>
        <dbReference type="Proteomes" id="UP001499933"/>
    </source>
</evidence>
<evidence type="ECO:0000259" key="3">
    <source>
        <dbReference type="Pfam" id="PF25872"/>
    </source>
</evidence>
<organism evidence="4 5">
    <name type="scientific">Microbacterium deminutum</name>
    <dbReference type="NCBI Taxonomy" id="344164"/>
    <lineage>
        <taxon>Bacteria</taxon>
        <taxon>Bacillati</taxon>
        <taxon>Actinomycetota</taxon>
        <taxon>Actinomycetes</taxon>
        <taxon>Micrococcales</taxon>
        <taxon>Microbacteriaceae</taxon>
        <taxon>Microbacterium</taxon>
    </lineage>
</organism>
<dbReference type="InterPro" id="IPR025139">
    <property type="entry name" value="DUF4062"/>
</dbReference>
<feature type="domain" description="DUF4062" evidence="2">
    <location>
        <begin position="16"/>
        <end position="97"/>
    </location>
</feature>
<dbReference type="Pfam" id="PF00931">
    <property type="entry name" value="NB-ARC"/>
    <property type="match status" value="1"/>
</dbReference>
<dbReference type="EMBL" id="BAAAOG010000001">
    <property type="protein sequence ID" value="GAA1943784.1"/>
    <property type="molecule type" value="Genomic_DNA"/>
</dbReference>
<dbReference type="PANTHER" id="PTHR47691">
    <property type="entry name" value="REGULATOR-RELATED"/>
    <property type="match status" value="1"/>
</dbReference>
<evidence type="ECO:0000259" key="2">
    <source>
        <dbReference type="Pfam" id="PF13271"/>
    </source>
</evidence>
<sequence length="872" mass="94254">MTGATSVIRTPDQRIRVFVSSTLRELAAERAGARAAIERMGLAPVMFELGARPHPPRELYRSYLAQSDIFVGIYGESYGWVAPDEQISGLQDEYDLAPASMPKLIYIKASDRRDERLTALIARIQADDHAAYLPFRTADELEERIADDLATLLAERFDASRRGASDEGEPAEALAGRVPVPYTRTIGREEDVHRVRELLAAGADRLVSLVGPGGIGKSRLAIEVARESSELFRDGVYFVLLEGVLEPGLLLPTIAYALGVRDSGDVDLEDRIGRALEGRRVLIVLDNFEQIVDAAPVLVRLYTAAPLATFLVTSRVVLRIRGEQVYEVEALSSPGATEPATVHRALRSPAVALFVDRAQAVRPDFELTDRNVADVASICRRLDGLPLAIELAAAKIRALNPAAIDQRLEKTLPLLTAASRDLPERHRTMRAAIDWSVSLLPDVQREMLDDLGVFATRFALDAVEAVAAGRSWADQVLDALGGLVDASLVKQADLGGRSTFSLLAIVREYAVERLGARGEADVMRAAHADYYAGLVRRTSPDLRGPAQPAAVRTLGLELSNLRAAVRHLVQIDRLDDAGDFAWNLLVYWWISGFFSEVRLWMLDLLGSGRPISTRTHAIAVFFTMWGEMWQRPSNQVIEGLGEASRLFAQSGDADAAAMALAARGSTRMRFPDLDMAAAEAELVEARDALHGLGDWWAEALAEVALGLLAMARGAFAESLERFERASAIGVAEQDAFTRVVAGNNVARVRLLGGDIETASGDYRTTLELSALLHYDEGAQYSLEGISAIAALQGDAWRAGALAAVAASIRQRVGVFDVDGFAANVQPLTAIRATAPEAVAGGERAGAEMSIAEAYAIALPDTDAEGGQVPATW</sequence>
<evidence type="ECO:0000259" key="1">
    <source>
        <dbReference type="Pfam" id="PF00931"/>
    </source>
</evidence>
<evidence type="ECO:0008006" key="6">
    <source>
        <dbReference type="Google" id="ProtNLM"/>
    </source>
</evidence>
<accession>A0ABN2Q6N9</accession>
<evidence type="ECO:0000313" key="4">
    <source>
        <dbReference type="EMBL" id="GAA1943784.1"/>
    </source>
</evidence>
<feature type="domain" description="NB-ARC" evidence="1">
    <location>
        <begin position="189"/>
        <end position="293"/>
    </location>
</feature>
<proteinExistence type="predicted"/>
<dbReference type="Pfam" id="PF13271">
    <property type="entry name" value="DUF4062"/>
    <property type="match status" value="1"/>
</dbReference>
<dbReference type="PANTHER" id="PTHR47691:SF3">
    <property type="entry name" value="HTH-TYPE TRANSCRIPTIONAL REGULATOR RV0890C-RELATED"/>
    <property type="match status" value="1"/>
</dbReference>
<comment type="caution">
    <text evidence="4">The sequence shown here is derived from an EMBL/GenBank/DDBJ whole genome shotgun (WGS) entry which is preliminary data.</text>
</comment>
<dbReference type="SUPFAM" id="SSF52540">
    <property type="entry name" value="P-loop containing nucleoside triphosphate hydrolases"/>
    <property type="match status" value="1"/>
</dbReference>